<proteinExistence type="predicted"/>
<organism evidence="2 3">
    <name type="scientific">Suillus plorans</name>
    <dbReference type="NCBI Taxonomy" id="116603"/>
    <lineage>
        <taxon>Eukaryota</taxon>
        <taxon>Fungi</taxon>
        <taxon>Dikarya</taxon>
        <taxon>Basidiomycota</taxon>
        <taxon>Agaricomycotina</taxon>
        <taxon>Agaricomycetes</taxon>
        <taxon>Agaricomycetidae</taxon>
        <taxon>Boletales</taxon>
        <taxon>Suillineae</taxon>
        <taxon>Suillaceae</taxon>
        <taxon>Suillus</taxon>
    </lineage>
</organism>
<dbReference type="OrthoDB" id="2685848at2759"/>
<dbReference type="GeneID" id="64600846"/>
<sequence>MTSSNTDNAASIDGDSGSSADSLAALFSQLNVNDNSTVALTSALREIVQNAVIAALQEVAAATTRAPALVRPSAATIPASSTTAPLVAAAATPANAAATATTLLTRTHHGVTYYIPHPSACGPFYWVNRGRHIGVFATWQGTSTHVTGVSRASFSKIHSVAEGIRLVTEAIDHGETEIIP</sequence>
<dbReference type="EMBL" id="JABBWE010000052">
    <property type="protein sequence ID" value="KAG1790254.1"/>
    <property type="molecule type" value="Genomic_DNA"/>
</dbReference>
<comment type="caution">
    <text evidence="2">The sequence shown here is derived from an EMBL/GenBank/DDBJ whole genome shotgun (WGS) entry which is preliminary data.</text>
</comment>
<evidence type="ECO:0000259" key="1">
    <source>
        <dbReference type="Pfam" id="PF01693"/>
    </source>
</evidence>
<dbReference type="InterPro" id="IPR037056">
    <property type="entry name" value="RNase_H1_N_sf"/>
</dbReference>
<dbReference type="Pfam" id="PF01693">
    <property type="entry name" value="Cauli_VI"/>
    <property type="match status" value="1"/>
</dbReference>
<dbReference type="InterPro" id="IPR009027">
    <property type="entry name" value="Ribosomal_bL9/RNase_H1_N"/>
</dbReference>
<dbReference type="Proteomes" id="UP000719766">
    <property type="component" value="Unassembled WGS sequence"/>
</dbReference>
<feature type="domain" description="Ribonuclease H1 N-terminal" evidence="1">
    <location>
        <begin position="123"/>
        <end position="159"/>
    </location>
</feature>
<evidence type="ECO:0000313" key="3">
    <source>
        <dbReference type="Proteomes" id="UP000719766"/>
    </source>
</evidence>
<dbReference type="RefSeq" id="XP_041157229.1">
    <property type="nucleotide sequence ID" value="XM_041307082.1"/>
</dbReference>
<dbReference type="InterPro" id="IPR011320">
    <property type="entry name" value="RNase_H1_N"/>
</dbReference>
<reference evidence="2" key="1">
    <citation type="journal article" date="2020" name="New Phytol.">
        <title>Comparative genomics reveals dynamic genome evolution in host specialist ectomycorrhizal fungi.</title>
        <authorList>
            <person name="Lofgren L.A."/>
            <person name="Nguyen N.H."/>
            <person name="Vilgalys R."/>
            <person name="Ruytinx J."/>
            <person name="Liao H.L."/>
            <person name="Branco S."/>
            <person name="Kuo A."/>
            <person name="LaButti K."/>
            <person name="Lipzen A."/>
            <person name="Andreopoulos W."/>
            <person name="Pangilinan J."/>
            <person name="Riley R."/>
            <person name="Hundley H."/>
            <person name="Na H."/>
            <person name="Barry K."/>
            <person name="Grigoriev I.V."/>
            <person name="Stajich J.E."/>
            <person name="Kennedy P.G."/>
        </authorList>
    </citation>
    <scope>NUCLEOTIDE SEQUENCE</scope>
    <source>
        <strain evidence="2">S12</strain>
    </source>
</reference>
<accession>A0A9P7AKJ8</accession>
<gene>
    <name evidence="2" type="ORF">HD556DRAFT_1446390</name>
</gene>
<name>A0A9P7AKJ8_9AGAM</name>
<protein>
    <recommendedName>
        <fullName evidence="1">Ribonuclease H1 N-terminal domain-containing protein</fullName>
    </recommendedName>
</protein>
<keyword evidence="3" id="KW-1185">Reference proteome</keyword>
<dbReference type="SUPFAM" id="SSF55658">
    <property type="entry name" value="L9 N-domain-like"/>
    <property type="match status" value="1"/>
</dbReference>
<evidence type="ECO:0000313" key="2">
    <source>
        <dbReference type="EMBL" id="KAG1790254.1"/>
    </source>
</evidence>
<dbReference type="AlphaFoldDB" id="A0A9P7AKJ8"/>
<dbReference type="Gene3D" id="3.40.970.10">
    <property type="entry name" value="Ribonuclease H1, N-terminal domain"/>
    <property type="match status" value="1"/>
</dbReference>